<comment type="caution">
    <text evidence="4">The sequence shown here is derived from an EMBL/GenBank/DDBJ whole genome shotgun (WGS) entry which is preliminary data.</text>
</comment>
<dbReference type="PROSITE" id="PS51845">
    <property type="entry name" value="PDEASE_I_2"/>
    <property type="match status" value="1"/>
</dbReference>
<dbReference type="Gene3D" id="1.10.1300.10">
    <property type="entry name" value="3'5'-cyclic nucleotide phosphodiesterase, catalytic domain"/>
    <property type="match status" value="1"/>
</dbReference>
<keyword evidence="1" id="KW-0479">Metal-binding</keyword>
<evidence type="ECO:0000313" key="5">
    <source>
        <dbReference type="Proteomes" id="UP001626550"/>
    </source>
</evidence>
<proteinExistence type="predicted"/>
<dbReference type="AlphaFoldDB" id="A0ABD2Q6Z7"/>
<keyword evidence="5" id="KW-1185">Reference proteome</keyword>
<dbReference type="EMBL" id="JBJKFK010000980">
    <property type="protein sequence ID" value="KAL3314501.1"/>
    <property type="molecule type" value="Genomic_DNA"/>
</dbReference>
<reference evidence="4 5" key="1">
    <citation type="submission" date="2024-11" db="EMBL/GenBank/DDBJ databases">
        <title>Adaptive evolution of stress response genes in parasites aligns with host niche diversity.</title>
        <authorList>
            <person name="Hahn C."/>
            <person name="Resl P."/>
        </authorList>
    </citation>
    <scope>NUCLEOTIDE SEQUENCE [LARGE SCALE GENOMIC DNA]</scope>
    <source>
        <strain evidence="4">EGGRZ-B1_66</strain>
        <tissue evidence="4">Body</tissue>
    </source>
</reference>
<evidence type="ECO:0000313" key="4">
    <source>
        <dbReference type="EMBL" id="KAL3314501.1"/>
    </source>
</evidence>
<gene>
    <name evidence="4" type="primary">PDE2_2</name>
    <name evidence="4" type="ORF">Ciccas_006881</name>
</gene>
<dbReference type="PANTHER" id="PTHR11347">
    <property type="entry name" value="CYCLIC NUCLEOTIDE PHOSPHODIESTERASE"/>
    <property type="match status" value="1"/>
</dbReference>
<feature type="domain" description="PDEase" evidence="3">
    <location>
        <begin position="1"/>
        <end position="132"/>
    </location>
</feature>
<dbReference type="GO" id="GO:0046872">
    <property type="term" value="F:metal ion binding"/>
    <property type="evidence" value="ECO:0007669"/>
    <property type="project" value="UniProtKB-KW"/>
</dbReference>
<dbReference type="Proteomes" id="UP001626550">
    <property type="component" value="Unassembled WGS sequence"/>
</dbReference>
<keyword evidence="2" id="KW-0378">Hydrolase</keyword>
<dbReference type="SUPFAM" id="SSF109604">
    <property type="entry name" value="HD-domain/PDEase-like"/>
    <property type="match status" value="1"/>
</dbReference>
<dbReference type="InterPro" id="IPR036971">
    <property type="entry name" value="PDEase_catalytic_dom_sf"/>
</dbReference>
<name>A0ABD2Q6Z7_9PLAT</name>
<sequence length="132" mass="15436">MSCHNDLLGQFKEKILANKEHLWQKDEETGHPRWASETQYLNIVMSILIKVSDISNESRPLDVATPWIDRLLEEFFHQSDYEKKVNLPSAPFMDRDKVTKPESQFSFITYVIMPLFLSLCELFPKLEASQTT</sequence>
<protein>
    <submittedName>
        <fullName evidence="4">3',5'-cyclic-nucleotide phosphodiesterase</fullName>
    </submittedName>
</protein>
<dbReference type="Pfam" id="PF00233">
    <property type="entry name" value="PDEase_I"/>
    <property type="match status" value="1"/>
</dbReference>
<dbReference type="InterPro" id="IPR002073">
    <property type="entry name" value="PDEase_catalytic_dom"/>
</dbReference>
<organism evidence="4 5">
    <name type="scientific">Cichlidogyrus casuarinus</name>
    <dbReference type="NCBI Taxonomy" id="1844966"/>
    <lineage>
        <taxon>Eukaryota</taxon>
        <taxon>Metazoa</taxon>
        <taxon>Spiralia</taxon>
        <taxon>Lophotrochozoa</taxon>
        <taxon>Platyhelminthes</taxon>
        <taxon>Monogenea</taxon>
        <taxon>Monopisthocotylea</taxon>
        <taxon>Dactylogyridea</taxon>
        <taxon>Ancyrocephalidae</taxon>
        <taxon>Cichlidogyrus</taxon>
    </lineage>
</organism>
<evidence type="ECO:0000256" key="2">
    <source>
        <dbReference type="ARBA" id="ARBA00022801"/>
    </source>
</evidence>
<accession>A0ABD2Q6Z7</accession>
<dbReference type="GO" id="GO:0016787">
    <property type="term" value="F:hydrolase activity"/>
    <property type="evidence" value="ECO:0007669"/>
    <property type="project" value="UniProtKB-KW"/>
</dbReference>
<evidence type="ECO:0000256" key="1">
    <source>
        <dbReference type="ARBA" id="ARBA00022723"/>
    </source>
</evidence>
<evidence type="ECO:0000259" key="3">
    <source>
        <dbReference type="PROSITE" id="PS51845"/>
    </source>
</evidence>